<sequence length="419" mass="47143">MNQKATMNVIVPQIYMKSIGINTLSSLAFIFAMLIYAGFSAPFPANPGVAEVLIAFLLVIFVTIPTSVIVIGGGFTLYKQYFAMPVWLHLSFFLLLWWGVFNGGVVYAWGLNDVVRDVIPCIYLFVPLLLLPTINRSKMNWLYILPWLLSLMGVIMAVRFYYVVQISPFEIGKMYYFDNFLYLSYDPSVSFASVFLPIMAVHTWRSKSLIRWICSLLMLMGGVLALGSLMAVAQRAPLGLAAFSYFVYFLMISRKSIKKIMLLLALAIVIGAAAQHQIQSSYDLLMAKQENFGLNGKTDEMMTVIKETSGSVYSLLFGMGWGGLFHDPAVNNIKVSYTHSAVTFFLLKGGIFGLTIFVSYLFWLLRNLLKSMNIQNLPYILSCLVPLMIGLLFQVSYKTLSYGIILTLLCLLYQQRTSN</sequence>
<feature type="transmembrane region" description="Helical" evidence="1">
    <location>
        <begin position="377"/>
        <end position="393"/>
    </location>
</feature>
<feature type="transmembrane region" description="Helical" evidence="1">
    <location>
        <begin position="115"/>
        <end position="134"/>
    </location>
</feature>
<accession>A0ABS4H561</accession>
<organism evidence="2 3">
    <name type="scientific">Paenibacillus sediminis</name>
    <dbReference type="NCBI Taxonomy" id="664909"/>
    <lineage>
        <taxon>Bacteria</taxon>
        <taxon>Bacillati</taxon>
        <taxon>Bacillota</taxon>
        <taxon>Bacilli</taxon>
        <taxon>Bacillales</taxon>
        <taxon>Paenibacillaceae</taxon>
        <taxon>Paenibacillus</taxon>
    </lineage>
</organism>
<feature type="transmembrane region" description="Helical" evidence="1">
    <location>
        <begin position="260"/>
        <end position="278"/>
    </location>
</feature>
<evidence type="ECO:0000256" key="1">
    <source>
        <dbReference type="SAM" id="Phobius"/>
    </source>
</evidence>
<keyword evidence="1" id="KW-1133">Transmembrane helix</keyword>
<reference evidence="2 3" key="1">
    <citation type="submission" date="2021-03" db="EMBL/GenBank/DDBJ databases">
        <title>Genomic Encyclopedia of Type Strains, Phase IV (KMG-IV): sequencing the most valuable type-strain genomes for metagenomic binning, comparative biology and taxonomic classification.</title>
        <authorList>
            <person name="Goeker M."/>
        </authorList>
    </citation>
    <scope>NUCLEOTIDE SEQUENCE [LARGE SCALE GENOMIC DNA]</scope>
    <source>
        <strain evidence="2 3">DSM 23491</strain>
    </source>
</reference>
<feature type="transmembrane region" description="Helical" evidence="1">
    <location>
        <begin position="344"/>
        <end position="365"/>
    </location>
</feature>
<gene>
    <name evidence="2" type="ORF">J2Z20_002282</name>
</gene>
<keyword evidence="1" id="KW-0812">Transmembrane</keyword>
<comment type="caution">
    <text evidence="2">The sequence shown here is derived from an EMBL/GenBank/DDBJ whole genome shotgun (WGS) entry which is preliminary data.</text>
</comment>
<keyword evidence="3" id="KW-1185">Reference proteome</keyword>
<evidence type="ECO:0000313" key="3">
    <source>
        <dbReference type="Proteomes" id="UP001519273"/>
    </source>
</evidence>
<dbReference type="RefSeq" id="WP_245252266.1">
    <property type="nucleotide sequence ID" value="NZ_CBCRVE010000005.1"/>
</dbReference>
<feature type="transmembrane region" description="Helical" evidence="1">
    <location>
        <begin position="21"/>
        <end position="41"/>
    </location>
</feature>
<keyword evidence="1" id="KW-0472">Membrane</keyword>
<proteinExistence type="predicted"/>
<dbReference type="EMBL" id="JAGGKP010000005">
    <property type="protein sequence ID" value="MBP1937387.1"/>
    <property type="molecule type" value="Genomic_DNA"/>
</dbReference>
<dbReference type="Proteomes" id="UP001519273">
    <property type="component" value="Unassembled WGS sequence"/>
</dbReference>
<feature type="transmembrane region" description="Helical" evidence="1">
    <location>
        <begin position="141"/>
        <end position="162"/>
    </location>
</feature>
<feature type="transmembrane region" description="Helical" evidence="1">
    <location>
        <begin position="53"/>
        <end position="78"/>
    </location>
</feature>
<feature type="transmembrane region" description="Helical" evidence="1">
    <location>
        <begin position="90"/>
        <end position="109"/>
    </location>
</feature>
<evidence type="ECO:0008006" key="4">
    <source>
        <dbReference type="Google" id="ProtNLM"/>
    </source>
</evidence>
<evidence type="ECO:0000313" key="2">
    <source>
        <dbReference type="EMBL" id="MBP1937387.1"/>
    </source>
</evidence>
<feature type="transmembrane region" description="Helical" evidence="1">
    <location>
        <begin position="182"/>
        <end position="202"/>
    </location>
</feature>
<feature type="transmembrane region" description="Helical" evidence="1">
    <location>
        <begin position="236"/>
        <end position="253"/>
    </location>
</feature>
<feature type="transmembrane region" description="Helical" evidence="1">
    <location>
        <begin position="209"/>
        <end position="230"/>
    </location>
</feature>
<name>A0ABS4H561_9BACL</name>
<protein>
    <recommendedName>
        <fullName evidence="4">O-antigen ligase domain-containing protein</fullName>
    </recommendedName>
</protein>